<sequence>MTSSTIPVMSKPANTMQGGPNSNNLATQAQQGHPIQAMQEETNPFHDLEHVRRMYGSGLAMRLATERRMASEGASSARLPGMSTPSSNIMFETLTGTDTQIGFEDYLSLPQNAPQINSFYANNPHAVMEHKLNL</sequence>
<keyword evidence="1" id="KW-0143">Chaperone</keyword>
<evidence type="ECO:0008006" key="5">
    <source>
        <dbReference type="Google" id="ProtNLM"/>
    </source>
</evidence>
<organism evidence="4">
    <name type="scientific">Grammatophora oceanica</name>
    <dbReference type="NCBI Taxonomy" id="210454"/>
    <lineage>
        <taxon>Eukaryota</taxon>
        <taxon>Sar</taxon>
        <taxon>Stramenopiles</taxon>
        <taxon>Ochrophyta</taxon>
        <taxon>Bacillariophyta</taxon>
        <taxon>Fragilariophyceae</taxon>
        <taxon>Fragilariophycidae</taxon>
        <taxon>Rhabdonematales</taxon>
        <taxon>Grammatophoraceae</taxon>
        <taxon>Grammatophora</taxon>
    </lineage>
</organism>
<comment type="similarity">
    <text evidence="2">Belongs to the POMP/UMP1 family.</text>
</comment>
<dbReference type="EMBL" id="HBGK01040072">
    <property type="protein sequence ID" value="CAD9299400.1"/>
    <property type="molecule type" value="Transcribed_RNA"/>
</dbReference>
<evidence type="ECO:0000256" key="2">
    <source>
        <dbReference type="ARBA" id="ARBA00043974"/>
    </source>
</evidence>
<evidence type="ECO:0000313" key="4">
    <source>
        <dbReference type="EMBL" id="CAD9299400.1"/>
    </source>
</evidence>
<accession>A0A7S1VGR3</accession>
<gene>
    <name evidence="4" type="ORF">GOCE00092_LOCUS20929</name>
</gene>
<feature type="region of interest" description="Disordered" evidence="3">
    <location>
        <begin position="1"/>
        <end position="46"/>
    </location>
</feature>
<evidence type="ECO:0000256" key="3">
    <source>
        <dbReference type="SAM" id="MobiDB-lite"/>
    </source>
</evidence>
<dbReference type="GO" id="GO:0005737">
    <property type="term" value="C:cytoplasm"/>
    <property type="evidence" value="ECO:0007669"/>
    <property type="project" value="TreeGrafter"/>
</dbReference>
<dbReference type="InterPro" id="IPR008012">
    <property type="entry name" value="Ump1"/>
</dbReference>
<reference evidence="4" key="1">
    <citation type="submission" date="2021-01" db="EMBL/GenBank/DDBJ databases">
        <authorList>
            <person name="Corre E."/>
            <person name="Pelletier E."/>
            <person name="Niang G."/>
            <person name="Scheremetjew M."/>
            <person name="Finn R."/>
            <person name="Kale V."/>
            <person name="Holt S."/>
            <person name="Cochrane G."/>
            <person name="Meng A."/>
            <person name="Brown T."/>
            <person name="Cohen L."/>
        </authorList>
    </citation>
    <scope>NUCLEOTIDE SEQUENCE</scope>
    <source>
        <strain evidence="4">CCMP 410</strain>
    </source>
</reference>
<dbReference type="PANTHER" id="PTHR12828:SF3">
    <property type="entry name" value="PROTEASOME MATURATION PROTEIN"/>
    <property type="match status" value="1"/>
</dbReference>
<dbReference type="GO" id="GO:0005634">
    <property type="term" value="C:nucleus"/>
    <property type="evidence" value="ECO:0007669"/>
    <property type="project" value="TreeGrafter"/>
</dbReference>
<dbReference type="Pfam" id="PF05348">
    <property type="entry name" value="UMP1"/>
    <property type="match status" value="1"/>
</dbReference>
<dbReference type="PANTHER" id="PTHR12828">
    <property type="entry name" value="PROTEASOME MATURATION PROTEIN UMP1"/>
    <property type="match status" value="1"/>
</dbReference>
<feature type="compositionally biased region" description="Polar residues" evidence="3">
    <location>
        <begin position="1"/>
        <end position="33"/>
    </location>
</feature>
<protein>
    <recommendedName>
        <fullName evidence="5">Proteasome maturation protein</fullName>
    </recommendedName>
</protein>
<name>A0A7S1VGR3_9STRA</name>
<dbReference type="GO" id="GO:0043248">
    <property type="term" value="P:proteasome assembly"/>
    <property type="evidence" value="ECO:0007669"/>
    <property type="project" value="InterPro"/>
</dbReference>
<proteinExistence type="inferred from homology"/>
<dbReference type="AlphaFoldDB" id="A0A7S1VGR3"/>
<evidence type="ECO:0000256" key="1">
    <source>
        <dbReference type="ARBA" id="ARBA00023186"/>
    </source>
</evidence>